<organism evidence="1">
    <name type="scientific">Anguilla anguilla</name>
    <name type="common">European freshwater eel</name>
    <name type="synonym">Muraena anguilla</name>
    <dbReference type="NCBI Taxonomy" id="7936"/>
    <lineage>
        <taxon>Eukaryota</taxon>
        <taxon>Metazoa</taxon>
        <taxon>Chordata</taxon>
        <taxon>Craniata</taxon>
        <taxon>Vertebrata</taxon>
        <taxon>Euteleostomi</taxon>
        <taxon>Actinopterygii</taxon>
        <taxon>Neopterygii</taxon>
        <taxon>Teleostei</taxon>
        <taxon>Anguilliformes</taxon>
        <taxon>Anguillidae</taxon>
        <taxon>Anguilla</taxon>
    </lineage>
</organism>
<accession>A0A0E9RVR8</accession>
<dbReference type="EMBL" id="GBXM01075353">
    <property type="protein sequence ID" value="JAH33224.1"/>
    <property type="molecule type" value="Transcribed_RNA"/>
</dbReference>
<name>A0A0E9RVR8_ANGAN</name>
<sequence length="40" mass="4490">MLYVMCAYSRIFPTVCCSVFPVTSGSPLHLQMHCLLHNCS</sequence>
<reference evidence="1" key="1">
    <citation type="submission" date="2014-11" db="EMBL/GenBank/DDBJ databases">
        <authorList>
            <person name="Amaro Gonzalez C."/>
        </authorList>
    </citation>
    <scope>NUCLEOTIDE SEQUENCE</scope>
</reference>
<reference evidence="1" key="2">
    <citation type="journal article" date="2015" name="Fish Shellfish Immunol.">
        <title>Early steps in the European eel (Anguilla anguilla)-Vibrio vulnificus interaction in the gills: Role of the RtxA13 toxin.</title>
        <authorList>
            <person name="Callol A."/>
            <person name="Pajuelo D."/>
            <person name="Ebbesson L."/>
            <person name="Teles M."/>
            <person name="MacKenzie S."/>
            <person name="Amaro C."/>
        </authorList>
    </citation>
    <scope>NUCLEOTIDE SEQUENCE</scope>
</reference>
<evidence type="ECO:0000313" key="1">
    <source>
        <dbReference type="EMBL" id="JAH33224.1"/>
    </source>
</evidence>
<dbReference type="AlphaFoldDB" id="A0A0E9RVR8"/>
<protein>
    <submittedName>
        <fullName evidence="1">Uncharacterized protein</fullName>
    </submittedName>
</protein>
<proteinExistence type="predicted"/>